<sequence length="284" mass="32393">MLNKPETSLQTQSKIAEIKITGFLTEHNISFNSADHLTSLIKSYFPDSKIAQGMSLGRTKAAQISKNVIGACAEEEIISYLKCNKFSLIIDESTDISSVKTMCICVRFFHPKVCRVQTLFWRLLQIFSGDEPEKANQGATSQRLYEEILKLFSKNDFPLQNMIGFASDGCNTMFGSKNSVAIKLTNDVPGLMLQKCICHSLHLCASEACKNLLRRCEDLARNIYGFFKNSAKRQAMFKEFQDFCNTEPHKILRPAQTRWLSLLQVVRRILEQWEPLKLFFTSSY</sequence>
<evidence type="ECO:0000313" key="2">
    <source>
        <dbReference type="Proteomes" id="UP001153636"/>
    </source>
</evidence>
<accession>A0A9P0CA79</accession>
<gene>
    <name evidence="1" type="ORF">PSYICH_LOCUS300</name>
</gene>
<dbReference type="PANTHER" id="PTHR37162">
    <property type="entry name" value="HAT FAMILY DIMERISATION DOMAINCONTAINING PROTEIN-RELATED"/>
    <property type="match status" value="1"/>
</dbReference>
<dbReference type="OrthoDB" id="6756381at2759"/>
<protein>
    <recommendedName>
        <fullName evidence="3">DUF4371 domain-containing protein</fullName>
    </recommendedName>
</protein>
<dbReference type="Proteomes" id="UP001153636">
    <property type="component" value="Chromosome 1"/>
</dbReference>
<dbReference type="AlphaFoldDB" id="A0A9P0CA79"/>
<keyword evidence="2" id="KW-1185">Reference proteome</keyword>
<name>A0A9P0CA79_9CUCU</name>
<proteinExistence type="predicted"/>
<dbReference type="EMBL" id="OV651813">
    <property type="protein sequence ID" value="CAH1099852.1"/>
    <property type="molecule type" value="Genomic_DNA"/>
</dbReference>
<organism evidence="1 2">
    <name type="scientific">Psylliodes chrysocephalus</name>
    <dbReference type="NCBI Taxonomy" id="3402493"/>
    <lineage>
        <taxon>Eukaryota</taxon>
        <taxon>Metazoa</taxon>
        <taxon>Ecdysozoa</taxon>
        <taxon>Arthropoda</taxon>
        <taxon>Hexapoda</taxon>
        <taxon>Insecta</taxon>
        <taxon>Pterygota</taxon>
        <taxon>Neoptera</taxon>
        <taxon>Endopterygota</taxon>
        <taxon>Coleoptera</taxon>
        <taxon>Polyphaga</taxon>
        <taxon>Cucujiformia</taxon>
        <taxon>Chrysomeloidea</taxon>
        <taxon>Chrysomelidae</taxon>
        <taxon>Galerucinae</taxon>
        <taxon>Alticini</taxon>
        <taxon>Psylliodes</taxon>
    </lineage>
</organism>
<evidence type="ECO:0000313" key="1">
    <source>
        <dbReference type="EMBL" id="CAH1099852.1"/>
    </source>
</evidence>
<evidence type="ECO:0008006" key="3">
    <source>
        <dbReference type="Google" id="ProtNLM"/>
    </source>
</evidence>
<dbReference type="InterPro" id="IPR012337">
    <property type="entry name" value="RNaseH-like_sf"/>
</dbReference>
<reference evidence="1" key="1">
    <citation type="submission" date="2022-01" db="EMBL/GenBank/DDBJ databases">
        <authorList>
            <person name="King R."/>
        </authorList>
    </citation>
    <scope>NUCLEOTIDE SEQUENCE</scope>
</reference>
<dbReference type="PANTHER" id="PTHR37162:SF1">
    <property type="entry name" value="BED-TYPE DOMAIN-CONTAINING PROTEIN"/>
    <property type="match status" value="1"/>
</dbReference>
<dbReference type="SUPFAM" id="SSF53098">
    <property type="entry name" value="Ribonuclease H-like"/>
    <property type="match status" value="1"/>
</dbReference>